<feature type="compositionally biased region" description="Low complexity" evidence="1">
    <location>
        <begin position="175"/>
        <end position="189"/>
    </location>
</feature>
<accession>A0A0D3ICB5</accession>
<organism evidence="2 3">
    <name type="scientific">Emiliania huxleyi (strain CCMP1516)</name>
    <dbReference type="NCBI Taxonomy" id="280463"/>
    <lineage>
        <taxon>Eukaryota</taxon>
        <taxon>Haptista</taxon>
        <taxon>Haptophyta</taxon>
        <taxon>Prymnesiophyceae</taxon>
        <taxon>Isochrysidales</taxon>
        <taxon>Noelaerhabdaceae</taxon>
        <taxon>Emiliania</taxon>
    </lineage>
</organism>
<dbReference type="KEGG" id="ehx:EMIHUDRAFT_248901"/>
<dbReference type="PaxDb" id="2903-EOD08900"/>
<reference evidence="3" key="1">
    <citation type="journal article" date="2013" name="Nature">
        <title>Pan genome of the phytoplankton Emiliania underpins its global distribution.</title>
        <authorList>
            <person name="Read B.A."/>
            <person name="Kegel J."/>
            <person name="Klute M.J."/>
            <person name="Kuo A."/>
            <person name="Lefebvre S.C."/>
            <person name="Maumus F."/>
            <person name="Mayer C."/>
            <person name="Miller J."/>
            <person name="Monier A."/>
            <person name="Salamov A."/>
            <person name="Young J."/>
            <person name="Aguilar M."/>
            <person name="Claverie J.M."/>
            <person name="Frickenhaus S."/>
            <person name="Gonzalez K."/>
            <person name="Herman E.K."/>
            <person name="Lin Y.C."/>
            <person name="Napier J."/>
            <person name="Ogata H."/>
            <person name="Sarno A.F."/>
            <person name="Shmutz J."/>
            <person name="Schroeder D."/>
            <person name="de Vargas C."/>
            <person name="Verret F."/>
            <person name="von Dassow P."/>
            <person name="Valentin K."/>
            <person name="Van de Peer Y."/>
            <person name="Wheeler G."/>
            <person name="Dacks J.B."/>
            <person name="Delwiche C.F."/>
            <person name="Dyhrman S.T."/>
            <person name="Glockner G."/>
            <person name="John U."/>
            <person name="Richards T."/>
            <person name="Worden A.Z."/>
            <person name="Zhang X."/>
            <person name="Grigoriev I.V."/>
            <person name="Allen A.E."/>
            <person name="Bidle K."/>
            <person name="Borodovsky M."/>
            <person name="Bowler C."/>
            <person name="Brownlee C."/>
            <person name="Cock J.M."/>
            <person name="Elias M."/>
            <person name="Gladyshev V.N."/>
            <person name="Groth M."/>
            <person name="Guda C."/>
            <person name="Hadaegh A."/>
            <person name="Iglesias-Rodriguez M.D."/>
            <person name="Jenkins J."/>
            <person name="Jones B.M."/>
            <person name="Lawson T."/>
            <person name="Leese F."/>
            <person name="Lindquist E."/>
            <person name="Lobanov A."/>
            <person name="Lomsadze A."/>
            <person name="Malik S.B."/>
            <person name="Marsh M.E."/>
            <person name="Mackinder L."/>
            <person name="Mock T."/>
            <person name="Mueller-Roeber B."/>
            <person name="Pagarete A."/>
            <person name="Parker M."/>
            <person name="Probert I."/>
            <person name="Quesneville H."/>
            <person name="Raines C."/>
            <person name="Rensing S.A."/>
            <person name="Riano-Pachon D.M."/>
            <person name="Richier S."/>
            <person name="Rokitta S."/>
            <person name="Shiraiwa Y."/>
            <person name="Soanes D.M."/>
            <person name="van der Giezen M."/>
            <person name="Wahlund T.M."/>
            <person name="Williams B."/>
            <person name="Wilson W."/>
            <person name="Wolfe G."/>
            <person name="Wurch L.L."/>
        </authorList>
    </citation>
    <scope>NUCLEOTIDE SEQUENCE</scope>
</reference>
<dbReference type="RefSeq" id="XP_005761329.1">
    <property type="nucleotide sequence ID" value="XM_005761272.1"/>
</dbReference>
<dbReference type="HOGENOM" id="CLU_948111_0_0_1"/>
<dbReference type="GeneID" id="17255052"/>
<dbReference type="EnsemblProtists" id="EOD08900">
    <property type="protein sequence ID" value="EOD08900"/>
    <property type="gene ID" value="EMIHUDRAFT_248901"/>
</dbReference>
<protein>
    <submittedName>
        <fullName evidence="2">Uncharacterized protein</fullName>
    </submittedName>
</protein>
<sequence>MELDTFLYYWDESDGPQWQGWWITPDRVGNDRFFAFSRGAAASPDECRSWRGGDRSIDMCVASLGGGAMGVRASGLGFEGVYERESEERGHGNPAFRRTRDLTAAEAARIDAASAAAPSTVVYSQQMTLADLPSSSEEAPAAIAVGVPLELPAAVTPAAALEWVRGGGEEGGQHAGAAGSPPEEAAAEPMLRLSLRVESAAELDQVVRKEAAERLSLPELSDEESPLPVGWVLAERSAAPVSGTVRRFLLLAAHQLEEELPESYRSLPQVRELAASLRRLVVERGFTLCVWADG</sequence>
<reference evidence="2" key="2">
    <citation type="submission" date="2024-10" db="UniProtKB">
        <authorList>
            <consortium name="EnsemblProtists"/>
        </authorList>
    </citation>
    <scope>IDENTIFICATION</scope>
</reference>
<feature type="region of interest" description="Disordered" evidence="1">
    <location>
        <begin position="166"/>
        <end position="189"/>
    </location>
</feature>
<dbReference type="AlphaFoldDB" id="A0A0D3ICB5"/>
<evidence type="ECO:0000313" key="2">
    <source>
        <dbReference type="EnsemblProtists" id="EOD08900"/>
    </source>
</evidence>
<evidence type="ECO:0000256" key="1">
    <source>
        <dbReference type="SAM" id="MobiDB-lite"/>
    </source>
</evidence>
<keyword evidence="3" id="KW-1185">Reference proteome</keyword>
<evidence type="ECO:0000313" key="3">
    <source>
        <dbReference type="Proteomes" id="UP000013827"/>
    </source>
</evidence>
<dbReference type="Proteomes" id="UP000013827">
    <property type="component" value="Unassembled WGS sequence"/>
</dbReference>
<name>A0A0D3ICB5_EMIH1</name>
<proteinExistence type="predicted"/>